<sequence length="211" mass="23676">MGLDSDNKTVYEKPLPENVIDYTQNERSPSGDRQSERSSSDGFSYTENSRSASSEDLNLSPNSNSQSSFNFQISKNTPPYIRKSNSRSIKNTGLQLSNLLKPKKSNASSNGRKSPRNITTTPEDFNIGNTRNCENSISHPELNTLDFKSHSRTSYSDSNLPFTSGIIKLEKNNTEKVKDEAIVFLYESVSQKLDNLLIDMQREITAYNVNS</sequence>
<protein>
    <submittedName>
        <fullName evidence="2">Uncharacterized protein</fullName>
    </submittedName>
</protein>
<name>A0A1R0H9F8_9FUNG</name>
<proteinExistence type="predicted"/>
<feature type="compositionally biased region" description="Polar residues" evidence="1">
    <location>
        <begin position="40"/>
        <end position="56"/>
    </location>
</feature>
<organism evidence="2 3">
    <name type="scientific">Smittium mucronatum</name>
    <dbReference type="NCBI Taxonomy" id="133383"/>
    <lineage>
        <taxon>Eukaryota</taxon>
        <taxon>Fungi</taxon>
        <taxon>Fungi incertae sedis</taxon>
        <taxon>Zoopagomycota</taxon>
        <taxon>Kickxellomycotina</taxon>
        <taxon>Harpellomycetes</taxon>
        <taxon>Harpellales</taxon>
        <taxon>Legeriomycetaceae</taxon>
        <taxon>Smittium</taxon>
    </lineage>
</organism>
<evidence type="ECO:0000256" key="1">
    <source>
        <dbReference type="SAM" id="MobiDB-lite"/>
    </source>
</evidence>
<feature type="compositionally biased region" description="Basic and acidic residues" evidence="1">
    <location>
        <begin position="1"/>
        <end position="15"/>
    </location>
</feature>
<dbReference type="OrthoDB" id="5634309at2759"/>
<reference evidence="2 3" key="1">
    <citation type="journal article" date="2016" name="Mol. Biol. Evol.">
        <title>Genome-Wide Survey of Gut Fungi (Harpellales) Reveals the First Horizontally Transferred Ubiquitin Gene from a Mosquito Host.</title>
        <authorList>
            <person name="Wang Y."/>
            <person name="White M.M."/>
            <person name="Kvist S."/>
            <person name="Moncalvo J.M."/>
        </authorList>
    </citation>
    <scope>NUCLEOTIDE SEQUENCE [LARGE SCALE GENOMIC DNA]</scope>
    <source>
        <strain evidence="2 3">ALG-7-W6</strain>
    </source>
</reference>
<feature type="compositionally biased region" description="Polar residues" evidence="1">
    <location>
        <begin position="86"/>
        <end position="98"/>
    </location>
</feature>
<dbReference type="EMBL" id="LSSL01000022">
    <property type="protein sequence ID" value="OLY85708.1"/>
    <property type="molecule type" value="Genomic_DNA"/>
</dbReference>
<accession>A0A1R0H9F8</accession>
<evidence type="ECO:0000313" key="3">
    <source>
        <dbReference type="Proteomes" id="UP000187455"/>
    </source>
</evidence>
<feature type="compositionally biased region" description="Basic and acidic residues" evidence="1">
    <location>
        <begin position="29"/>
        <end position="39"/>
    </location>
</feature>
<feature type="compositionally biased region" description="Polar residues" evidence="1">
    <location>
        <begin position="105"/>
        <end position="138"/>
    </location>
</feature>
<evidence type="ECO:0000313" key="2">
    <source>
        <dbReference type="EMBL" id="OLY85708.1"/>
    </source>
</evidence>
<gene>
    <name evidence="2" type="ORF">AYI68_g97</name>
</gene>
<dbReference type="AlphaFoldDB" id="A0A1R0H9F8"/>
<keyword evidence="3" id="KW-1185">Reference proteome</keyword>
<feature type="region of interest" description="Disordered" evidence="1">
    <location>
        <begin position="1"/>
        <end position="138"/>
    </location>
</feature>
<dbReference type="Proteomes" id="UP000187455">
    <property type="component" value="Unassembled WGS sequence"/>
</dbReference>
<feature type="compositionally biased region" description="Low complexity" evidence="1">
    <location>
        <begin position="57"/>
        <end position="76"/>
    </location>
</feature>
<comment type="caution">
    <text evidence="2">The sequence shown here is derived from an EMBL/GenBank/DDBJ whole genome shotgun (WGS) entry which is preliminary data.</text>
</comment>